<gene>
    <name evidence="2" type="ORF">K466DRAFT_666396</name>
</gene>
<protein>
    <recommendedName>
        <fullName evidence="4">F-box domain-containing protein</fullName>
    </recommendedName>
</protein>
<reference evidence="2 3" key="1">
    <citation type="journal article" date="2019" name="Nat. Ecol. Evol.">
        <title>Megaphylogeny resolves global patterns of mushroom evolution.</title>
        <authorList>
            <person name="Varga T."/>
            <person name="Krizsan K."/>
            <person name="Foldi C."/>
            <person name="Dima B."/>
            <person name="Sanchez-Garcia M."/>
            <person name="Sanchez-Ramirez S."/>
            <person name="Szollosi G.J."/>
            <person name="Szarkandi J.G."/>
            <person name="Papp V."/>
            <person name="Albert L."/>
            <person name="Andreopoulos W."/>
            <person name="Angelini C."/>
            <person name="Antonin V."/>
            <person name="Barry K.W."/>
            <person name="Bougher N.L."/>
            <person name="Buchanan P."/>
            <person name="Buyck B."/>
            <person name="Bense V."/>
            <person name="Catcheside P."/>
            <person name="Chovatia M."/>
            <person name="Cooper J."/>
            <person name="Damon W."/>
            <person name="Desjardin D."/>
            <person name="Finy P."/>
            <person name="Geml J."/>
            <person name="Haridas S."/>
            <person name="Hughes K."/>
            <person name="Justo A."/>
            <person name="Karasinski D."/>
            <person name="Kautmanova I."/>
            <person name="Kiss B."/>
            <person name="Kocsube S."/>
            <person name="Kotiranta H."/>
            <person name="LaButti K.M."/>
            <person name="Lechner B.E."/>
            <person name="Liimatainen K."/>
            <person name="Lipzen A."/>
            <person name="Lukacs Z."/>
            <person name="Mihaltcheva S."/>
            <person name="Morgado L.N."/>
            <person name="Niskanen T."/>
            <person name="Noordeloos M.E."/>
            <person name="Ohm R.A."/>
            <person name="Ortiz-Santana B."/>
            <person name="Ovrebo C."/>
            <person name="Racz N."/>
            <person name="Riley R."/>
            <person name="Savchenko A."/>
            <person name="Shiryaev A."/>
            <person name="Soop K."/>
            <person name="Spirin V."/>
            <person name="Szebenyi C."/>
            <person name="Tomsovsky M."/>
            <person name="Tulloss R.E."/>
            <person name="Uehling J."/>
            <person name="Grigoriev I.V."/>
            <person name="Vagvolgyi C."/>
            <person name="Papp T."/>
            <person name="Martin F.M."/>
            <person name="Miettinen O."/>
            <person name="Hibbett D.S."/>
            <person name="Nagy L.G."/>
        </authorList>
    </citation>
    <scope>NUCLEOTIDE SEQUENCE [LARGE SCALE GENOMIC DNA]</scope>
    <source>
        <strain evidence="2 3">HHB13444</strain>
    </source>
</reference>
<dbReference type="Proteomes" id="UP000308197">
    <property type="component" value="Unassembled WGS sequence"/>
</dbReference>
<organism evidence="2 3">
    <name type="scientific">Polyporus arcularius HHB13444</name>
    <dbReference type="NCBI Taxonomy" id="1314778"/>
    <lineage>
        <taxon>Eukaryota</taxon>
        <taxon>Fungi</taxon>
        <taxon>Dikarya</taxon>
        <taxon>Basidiomycota</taxon>
        <taxon>Agaricomycotina</taxon>
        <taxon>Agaricomycetes</taxon>
        <taxon>Polyporales</taxon>
        <taxon>Polyporaceae</taxon>
        <taxon>Polyporus</taxon>
    </lineage>
</organism>
<dbReference type="EMBL" id="ML211466">
    <property type="protein sequence ID" value="TFK82618.1"/>
    <property type="molecule type" value="Genomic_DNA"/>
</dbReference>
<accession>A0A5C3P1Y6</accession>
<evidence type="ECO:0000256" key="1">
    <source>
        <dbReference type="SAM" id="MobiDB-lite"/>
    </source>
</evidence>
<proteinExistence type="predicted"/>
<evidence type="ECO:0008006" key="4">
    <source>
        <dbReference type="Google" id="ProtNLM"/>
    </source>
</evidence>
<keyword evidence="3" id="KW-1185">Reference proteome</keyword>
<evidence type="ECO:0000313" key="3">
    <source>
        <dbReference type="Proteomes" id="UP000308197"/>
    </source>
</evidence>
<evidence type="ECO:0000313" key="2">
    <source>
        <dbReference type="EMBL" id="TFK82618.1"/>
    </source>
</evidence>
<sequence>MVDSDRDDSNHQTTQARRTQMRSVRAATMIYPMVPCRATCLNLDILQTTIDFVEERSDVLTLSLVSSTVRSMALRRLLNMVPIQLKDELSIRRFHDFLSVDAATRGSHVRALDIWTSNVQEEPNCKELETLLCEILSRTRNLHTLSLPSYVSPLPGAQSDLRVALEGLSTLRELRIDGYDDKAPHTLVEKIRSPIRTLRTGFISLDDDDYCTPSRISAYLSHLIPTLRLLELGTVDFSEELTDTDSFTITPCTFVHSLNIITIDGTPDLAILLRWFPALEGSLVLGPLEIYDWSSIDYERARERNIRSQRDGSWKGIDELICDANTLYVLGLVCPLRRVVVDHCVASSKHHIVSALSDNPPAQLYLSVEISQGLDILEKLVPQQAKETLTHLTLCLYYIGGKTWRSNVRFNAILQLRSGVLWKVLSASIRHLRLTHLRVVFHCDIRGPIGTSAAGSPVDSKALIKSIRDTDIQAAAAALSHGNPSLQYVFVTNSGYIDESVHDAHEQWLQDGGWRTLGGRYGEMGMEELDSESAKLIIVREEMDLTAKDKRRVLYQ</sequence>
<feature type="region of interest" description="Disordered" evidence="1">
    <location>
        <begin position="1"/>
        <end position="21"/>
    </location>
</feature>
<name>A0A5C3P1Y6_9APHY</name>
<dbReference type="AlphaFoldDB" id="A0A5C3P1Y6"/>
<feature type="compositionally biased region" description="Polar residues" evidence="1">
    <location>
        <begin position="11"/>
        <end position="21"/>
    </location>
</feature>
<dbReference type="InParanoid" id="A0A5C3P1Y6"/>